<dbReference type="AlphaFoldDB" id="A0A9D4VEK7"/>
<reference evidence="1" key="1">
    <citation type="submission" date="2021-01" db="EMBL/GenBank/DDBJ databases">
        <title>Adiantum capillus-veneris genome.</title>
        <authorList>
            <person name="Fang Y."/>
            <person name="Liao Q."/>
        </authorList>
    </citation>
    <scope>NUCLEOTIDE SEQUENCE</scope>
    <source>
        <strain evidence="1">H3</strain>
        <tissue evidence="1">Leaf</tissue>
    </source>
</reference>
<evidence type="ECO:0000313" key="1">
    <source>
        <dbReference type="EMBL" id="KAI5084605.1"/>
    </source>
</evidence>
<gene>
    <name evidence="1" type="ORF">GOP47_0000774</name>
</gene>
<protein>
    <submittedName>
        <fullName evidence="1">Uncharacterized protein</fullName>
    </submittedName>
</protein>
<name>A0A9D4VEK7_ADICA</name>
<accession>A0A9D4VEK7</accession>
<dbReference type="EMBL" id="JABFUD020000001">
    <property type="protein sequence ID" value="KAI5084605.1"/>
    <property type="molecule type" value="Genomic_DNA"/>
</dbReference>
<keyword evidence="2" id="KW-1185">Reference proteome</keyword>
<organism evidence="1 2">
    <name type="scientific">Adiantum capillus-veneris</name>
    <name type="common">Maidenhair fern</name>
    <dbReference type="NCBI Taxonomy" id="13818"/>
    <lineage>
        <taxon>Eukaryota</taxon>
        <taxon>Viridiplantae</taxon>
        <taxon>Streptophyta</taxon>
        <taxon>Embryophyta</taxon>
        <taxon>Tracheophyta</taxon>
        <taxon>Polypodiopsida</taxon>
        <taxon>Polypodiidae</taxon>
        <taxon>Polypodiales</taxon>
        <taxon>Pteridineae</taxon>
        <taxon>Pteridaceae</taxon>
        <taxon>Vittarioideae</taxon>
        <taxon>Adiantum</taxon>
    </lineage>
</organism>
<proteinExistence type="predicted"/>
<sequence>MSLASLHTVGGWVGVARIRSEGIEVYNEKVGTRRRREAKHEFCNVVELGDRGHAMGVQMEKVRWLDMSLLKEEGMGKPCLDGHVEVCRGNTFAWLYSR</sequence>
<dbReference type="Proteomes" id="UP000886520">
    <property type="component" value="Chromosome 1"/>
</dbReference>
<evidence type="ECO:0000313" key="2">
    <source>
        <dbReference type="Proteomes" id="UP000886520"/>
    </source>
</evidence>
<comment type="caution">
    <text evidence="1">The sequence shown here is derived from an EMBL/GenBank/DDBJ whole genome shotgun (WGS) entry which is preliminary data.</text>
</comment>